<dbReference type="GeneID" id="20088350"/>
<feature type="region of interest" description="Disordered" evidence="1">
    <location>
        <begin position="261"/>
        <end position="283"/>
    </location>
</feature>
<evidence type="ECO:0000313" key="2">
    <source>
        <dbReference type="EMBL" id="ETV95428.1"/>
    </source>
</evidence>
<name>A0A024TN55_9STRA</name>
<gene>
    <name evidence="2" type="ORF">H310_11300</name>
</gene>
<feature type="compositionally biased region" description="Polar residues" evidence="1">
    <location>
        <begin position="12"/>
        <end position="28"/>
    </location>
</feature>
<dbReference type="EMBL" id="KI913981">
    <property type="protein sequence ID" value="ETV95428.1"/>
    <property type="molecule type" value="Genomic_DNA"/>
</dbReference>
<feature type="region of interest" description="Disordered" evidence="1">
    <location>
        <begin position="388"/>
        <end position="418"/>
    </location>
</feature>
<reference evidence="2" key="1">
    <citation type="submission" date="2013-12" db="EMBL/GenBank/DDBJ databases">
        <title>The Genome Sequence of Aphanomyces invadans NJM9701.</title>
        <authorList>
            <consortium name="The Broad Institute Genomics Platform"/>
            <person name="Russ C."/>
            <person name="Tyler B."/>
            <person name="van West P."/>
            <person name="Dieguez-Uribeondo J."/>
            <person name="Young S.K."/>
            <person name="Zeng Q."/>
            <person name="Gargeya S."/>
            <person name="Fitzgerald M."/>
            <person name="Abouelleil A."/>
            <person name="Alvarado L."/>
            <person name="Chapman S.B."/>
            <person name="Gainer-Dewar J."/>
            <person name="Goldberg J."/>
            <person name="Griggs A."/>
            <person name="Gujja S."/>
            <person name="Hansen M."/>
            <person name="Howarth C."/>
            <person name="Imamovic A."/>
            <person name="Ireland A."/>
            <person name="Larimer J."/>
            <person name="McCowan C."/>
            <person name="Murphy C."/>
            <person name="Pearson M."/>
            <person name="Poon T.W."/>
            <person name="Priest M."/>
            <person name="Roberts A."/>
            <person name="Saif S."/>
            <person name="Shea T."/>
            <person name="Sykes S."/>
            <person name="Wortman J."/>
            <person name="Nusbaum C."/>
            <person name="Birren B."/>
        </authorList>
    </citation>
    <scope>NUCLEOTIDE SEQUENCE [LARGE SCALE GENOMIC DNA]</scope>
    <source>
        <strain evidence="2">NJM9701</strain>
    </source>
</reference>
<dbReference type="OrthoDB" id="127926at2759"/>
<dbReference type="VEuPathDB" id="FungiDB:H310_11300"/>
<accession>A0A024TN55</accession>
<feature type="region of interest" description="Disordered" evidence="1">
    <location>
        <begin position="11"/>
        <end position="33"/>
    </location>
</feature>
<dbReference type="RefSeq" id="XP_008876129.1">
    <property type="nucleotide sequence ID" value="XM_008877907.1"/>
</dbReference>
<protein>
    <submittedName>
        <fullName evidence="2">Uncharacterized protein</fullName>
    </submittedName>
</protein>
<dbReference type="AlphaFoldDB" id="A0A024TN55"/>
<dbReference type="eggNOG" id="ENOG502SIRM">
    <property type="taxonomic scope" value="Eukaryota"/>
</dbReference>
<sequence length="560" mass="60206">MDGSFPDGISITFDTFSPPHTNSSTSSAYEDEETSEYDEAHAAVMSTPTVSTSSPFSHVMGAWYLGDIMDKIYALDAATGGRVRDVLAKLRSRAYAPVALDASWAVMYCSICHRYTTHDTAHHLCRICHRVGVHTTAKCPVASPFVLDCSFCGTIPTGHSTNDHCCVNCYARGQHSSCGISIYDVAVSWGSQVAPSSKPVLEFTQQSDSTSTDLINVSADATTTHSPASASAQSSCACTFCGSTHHNTARHRCRRCHTQGDHRSGHCPAPAIATPSPRQAPDADLTPPDYNCGLCGGAHHDTAQHRCRRCHVQGQHRSSQCPRASTLVSTLLGPTQAMVTQYISRSKTLQDTLTSLTPWTAGATASAFLLSDMELRLRQTLQRLGLWGAGSQTPIGTPTNPPRSPYTTATASPSHATSDLASGSYQSVVVSYREGSSVVPDRIVKFMRLLMHTNVSTNAFHVVVHPNRWDDKRPGTCSSCTSALVELYHFPASTHRMCTSTSACVVGMVSPKSLPPSPRQREAYQAHMNQYTNSVLVGAKVKLLALHPVQPPPSATGRSI</sequence>
<proteinExistence type="predicted"/>
<evidence type="ECO:0000256" key="1">
    <source>
        <dbReference type="SAM" id="MobiDB-lite"/>
    </source>
</evidence>
<dbReference type="STRING" id="157072.A0A024TN55"/>
<feature type="compositionally biased region" description="Low complexity" evidence="1">
    <location>
        <begin position="405"/>
        <end position="418"/>
    </location>
</feature>
<organism evidence="2">
    <name type="scientific">Aphanomyces invadans</name>
    <dbReference type="NCBI Taxonomy" id="157072"/>
    <lineage>
        <taxon>Eukaryota</taxon>
        <taxon>Sar</taxon>
        <taxon>Stramenopiles</taxon>
        <taxon>Oomycota</taxon>
        <taxon>Saprolegniomycetes</taxon>
        <taxon>Saprolegniales</taxon>
        <taxon>Verrucalvaceae</taxon>
        <taxon>Aphanomyces</taxon>
    </lineage>
</organism>